<reference evidence="5" key="1">
    <citation type="submission" date="2024-05" db="EMBL/GenBank/DDBJ databases">
        <title>Genome Sequences of Four Agar- Degrading Marine Bacteria.</title>
        <authorList>
            <person name="Phillips E.K."/>
            <person name="Shaffer J.C."/>
            <person name="Henson M.W."/>
            <person name="Temperton B."/>
            <person name="Thrash C.J."/>
            <person name="Martin M.O."/>
        </authorList>
    </citation>
    <scope>NUCLEOTIDE SEQUENCE</scope>
    <source>
        <strain evidence="5">EKP203</strain>
    </source>
</reference>
<evidence type="ECO:0000313" key="6">
    <source>
        <dbReference type="Proteomes" id="UP001169719"/>
    </source>
</evidence>
<comment type="caution">
    <text evidence="5">The sequence shown here is derived from an EMBL/GenBank/DDBJ whole genome shotgun (WGS) entry which is preliminary data.</text>
</comment>
<dbReference type="PANTHER" id="PTHR30632:SF14">
    <property type="entry name" value="TUNGSTATE_MOLYBDATE_CHROMATE-BINDING PROTEIN MODA"/>
    <property type="match status" value="1"/>
</dbReference>
<dbReference type="InterPro" id="IPR005950">
    <property type="entry name" value="ModA"/>
</dbReference>
<sequence length="254" mass="27786">MKLRVHIILVLALLSAVSASVFAQGTITIAVANNFYRPMIELAERFEQQSGITVNISTGSSGQLATQILHGAPFDLFFSADQKRPSLLVQEGKAHGQVTYAQGVLVLWIHSGAKWEAPPTQETPLTLNGKVAIADPKLAPYGEAAVESLNFYNSYQDVHSKALYGKGINATYQYAATGNAQYAFLASSQLKGEGNQLDGSVWLVPQESYSEIKQDVVYVSASPNLALAEQFILYLHHEQSRSLIERYGYNVTME</sequence>
<accession>A0ABT7XZN5</accession>
<dbReference type="PANTHER" id="PTHR30632">
    <property type="entry name" value="MOLYBDATE-BINDING PERIPLASMIC PROTEIN"/>
    <property type="match status" value="1"/>
</dbReference>
<feature type="chain" id="PRO_5046155786" evidence="4">
    <location>
        <begin position="24"/>
        <end position="254"/>
    </location>
</feature>
<keyword evidence="3 4" id="KW-0732">Signal</keyword>
<dbReference type="InterPro" id="IPR050682">
    <property type="entry name" value="ModA/WtpA"/>
</dbReference>
<keyword evidence="2" id="KW-0479">Metal-binding</keyword>
<dbReference type="RefSeq" id="WP_289961364.1">
    <property type="nucleotide sequence ID" value="NZ_JAUEOZ010000001.1"/>
</dbReference>
<dbReference type="Gene3D" id="3.40.190.10">
    <property type="entry name" value="Periplasmic binding protein-like II"/>
    <property type="match status" value="2"/>
</dbReference>
<dbReference type="Proteomes" id="UP001169719">
    <property type="component" value="Unassembled WGS sequence"/>
</dbReference>
<dbReference type="Pfam" id="PF13531">
    <property type="entry name" value="SBP_bac_11"/>
    <property type="match status" value="1"/>
</dbReference>
<evidence type="ECO:0000313" key="5">
    <source>
        <dbReference type="EMBL" id="MDN2481230.1"/>
    </source>
</evidence>
<feature type="signal peptide" evidence="4">
    <location>
        <begin position="1"/>
        <end position="23"/>
    </location>
</feature>
<dbReference type="EMBL" id="JAUEOZ010000001">
    <property type="protein sequence ID" value="MDN2481230.1"/>
    <property type="molecule type" value="Genomic_DNA"/>
</dbReference>
<keyword evidence="6" id="KW-1185">Reference proteome</keyword>
<proteinExistence type="inferred from homology"/>
<comment type="similarity">
    <text evidence="1">Belongs to the bacterial solute-binding protein ModA family.</text>
</comment>
<dbReference type="SUPFAM" id="SSF53850">
    <property type="entry name" value="Periplasmic binding protein-like II"/>
    <property type="match status" value="1"/>
</dbReference>
<evidence type="ECO:0000256" key="4">
    <source>
        <dbReference type="SAM" id="SignalP"/>
    </source>
</evidence>
<evidence type="ECO:0000256" key="3">
    <source>
        <dbReference type="ARBA" id="ARBA00022729"/>
    </source>
</evidence>
<dbReference type="CDD" id="cd13539">
    <property type="entry name" value="PBP2_AvModA"/>
    <property type="match status" value="1"/>
</dbReference>
<name>A0ABT7XZN5_9VIBR</name>
<protein>
    <submittedName>
        <fullName evidence="5">Molybdate ABC transporter substrate-binding protein</fullName>
    </submittedName>
</protein>
<evidence type="ECO:0000256" key="1">
    <source>
        <dbReference type="ARBA" id="ARBA00009175"/>
    </source>
</evidence>
<organism evidence="5 6">
    <name type="scientific">Vibrio agarivorans</name>
    <dbReference type="NCBI Taxonomy" id="153622"/>
    <lineage>
        <taxon>Bacteria</taxon>
        <taxon>Pseudomonadati</taxon>
        <taxon>Pseudomonadota</taxon>
        <taxon>Gammaproteobacteria</taxon>
        <taxon>Vibrionales</taxon>
        <taxon>Vibrionaceae</taxon>
        <taxon>Vibrio</taxon>
    </lineage>
</organism>
<evidence type="ECO:0000256" key="2">
    <source>
        <dbReference type="ARBA" id="ARBA00022723"/>
    </source>
</evidence>
<dbReference type="InterPro" id="IPR044084">
    <property type="entry name" value="AvModA-like_subst-bd"/>
</dbReference>
<gene>
    <name evidence="5" type="primary">modA</name>
    <name evidence="5" type="ORF">QWJ08_07460</name>
</gene>
<dbReference type="PIRSF" id="PIRSF004846">
    <property type="entry name" value="ModA"/>
    <property type="match status" value="1"/>
</dbReference>
<dbReference type="NCBIfam" id="TIGR01256">
    <property type="entry name" value="modA"/>
    <property type="match status" value="1"/>
</dbReference>